<feature type="compositionally biased region" description="Basic and acidic residues" evidence="1">
    <location>
        <begin position="434"/>
        <end position="463"/>
    </location>
</feature>
<dbReference type="Gene3D" id="1.20.120.1690">
    <property type="match status" value="1"/>
</dbReference>
<organism evidence="3 4">
    <name type="scientific">Salininema proteolyticum</name>
    <dbReference type="NCBI Taxonomy" id="1607685"/>
    <lineage>
        <taxon>Bacteria</taxon>
        <taxon>Bacillati</taxon>
        <taxon>Actinomycetota</taxon>
        <taxon>Actinomycetes</taxon>
        <taxon>Glycomycetales</taxon>
        <taxon>Glycomycetaceae</taxon>
        <taxon>Salininema</taxon>
    </lineage>
</organism>
<dbReference type="SMART" id="SM00327">
    <property type="entry name" value="VWA"/>
    <property type="match status" value="1"/>
</dbReference>
<dbReference type="Gene3D" id="3.40.50.410">
    <property type="entry name" value="von Willebrand factor, type A domain"/>
    <property type="match status" value="1"/>
</dbReference>
<dbReference type="Proteomes" id="UP001595823">
    <property type="component" value="Unassembled WGS sequence"/>
</dbReference>
<evidence type="ECO:0000313" key="3">
    <source>
        <dbReference type="EMBL" id="MFC4336077.1"/>
    </source>
</evidence>
<sequence length="463" mass="49524">MTDPVFALQADYNANVSPLSTEMAVVLSVSCSAGGGVVGDSSVVIVIDHSPSMAGEKFVAARRAAVAAVETLREDARFAVLAGGEIAVPIYPRTDELSPADAESKAEAMAAIEAMPLGSLTYTGRWLRKAAEVLDTRPGTLGHIILLTDGQTNQEPAPYRRDLAQCRGRFTCDAVGIGVDWSPTQLGELTEAFHGARHFIGDLGDLPGHFEKLSHNSVHRAVESAELRVTTPTAVRLSRVRQMIPNQLDLDAAHSESNRTWTVRLGPWSEETREYLLNFQYPKGTAGARSRLASVAVSSGGERSEAVNVMREVTGDYQFTQLPDSVAYYTAQATIKEETDRATAALERGDAETAQEHYQNAYRTAESHGIGETVAKMGKVVSIDRRTRTVQLDDPEREDAYTFTVDVDTPPPHPGGAGGSRDGSGPAPAPSPRSADDGRADDDRASDGRAADSRTSDGRASGD</sequence>
<dbReference type="EMBL" id="JBHSDK010000015">
    <property type="protein sequence ID" value="MFC4336077.1"/>
    <property type="molecule type" value="Genomic_DNA"/>
</dbReference>
<dbReference type="CDD" id="cd00198">
    <property type="entry name" value="vWFA"/>
    <property type="match status" value="1"/>
</dbReference>
<dbReference type="InterPro" id="IPR036465">
    <property type="entry name" value="vWFA_dom_sf"/>
</dbReference>
<accession>A0ABV8U074</accession>
<evidence type="ECO:0000256" key="1">
    <source>
        <dbReference type="SAM" id="MobiDB-lite"/>
    </source>
</evidence>
<name>A0ABV8U074_9ACTN</name>
<dbReference type="PANTHER" id="PTHR10579:SF43">
    <property type="entry name" value="ZINC FINGER (C3HC4-TYPE RING FINGER) FAMILY PROTEIN"/>
    <property type="match status" value="1"/>
</dbReference>
<feature type="domain" description="VWFA" evidence="2">
    <location>
        <begin position="42"/>
        <end position="213"/>
    </location>
</feature>
<evidence type="ECO:0000259" key="2">
    <source>
        <dbReference type="PROSITE" id="PS50234"/>
    </source>
</evidence>
<comment type="caution">
    <text evidence="3">The sequence shown here is derived from an EMBL/GenBank/DDBJ whole genome shotgun (WGS) entry which is preliminary data.</text>
</comment>
<gene>
    <name evidence="3" type="ORF">ACFPET_12770</name>
</gene>
<dbReference type="Gene3D" id="2.60.40.3670">
    <property type="match status" value="1"/>
</dbReference>
<dbReference type="InterPro" id="IPR051266">
    <property type="entry name" value="CLCR"/>
</dbReference>
<dbReference type="SUPFAM" id="SSF53300">
    <property type="entry name" value="vWA-like"/>
    <property type="match status" value="1"/>
</dbReference>
<dbReference type="InterPro" id="IPR002035">
    <property type="entry name" value="VWF_A"/>
</dbReference>
<reference evidence="4" key="1">
    <citation type="journal article" date="2019" name="Int. J. Syst. Evol. Microbiol.">
        <title>The Global Catalogue of Microorganisms (GCM) 10K type strain sequencing project: providing services to taxonomists for standard genome sequencing and annotation.</title>
        <authorList>
            <consortium name="The Broad Institute Genomics Platform"/>
            <consortium name="The Broad Institute Genome Sequencing Center for Infectious Disease"/>
            <person name="Wu L."/>
            <person name="Ma J."/>
        </authorList>
    </citation>
    <scope>NUCLEOTIDE SEQUENCE [LARGE SCALE GENOMIC DNA]</scope>
    <source>
        <strain evidence="4">IBRC-M 10908</strain>
    </source>
</reference>
<protein>
    <submittedName>
        <fullName evidence="3">VWA domain-containing protein</fullName>
    </submittedName>
</protein>
<feature type="region of interest" description="Disordered" evidence="1">
    <location>
        <begin position="392"/>
        <end position="463"/>
    </location>
</feature>
<dbReference type="PROSITE" id="PS50234">
    <property type="entry name" value="VWFA"/>
    <property type="match status" value="1"/>
</dbReference>
<dbReference type="PANTHER" id="PTHR10579">
    <property type="entry name" value="CALCIUM-ACTIVATED CHLORIDE CHANNEL REGULATOR"/>
    <property type="match status" value="1"/>
</dbReference>
<dbReference type="Pfam" id="PF13768">
    <property type="entry name" value="VWA_3"/>
    <property type="match status" value="1"/>
</dbReference>
<proteinExistence type="predicted"/>
<evidence type="ECO:0000313" key="4">
    <source>
        <dbReference type="Proteomes" id="UP001595823"/>
    </source>
</evidence>
<keyword evidence="4" id="KW-1185">Reference proteome</keyword>
<dbReference type="RefSeq" id="WP_380621546.1">
    <property type="nucleotide sequence ID" value="NZ_JBHSDK010000015.1"/>
</dbReference>